<dbReference type="AlphaFoldDB" id="A0A7D7LM57"/>
<keyword evidence="1" id="KW-0812">Transmembrane</keyword>
<dbReference type="Proteomes" id="UP000539710">
    <property type="component" value="Unassembled WGS sequence"/>
</dbReference>
<dbReference type="KEGG" id="cbau:H1R16_10720"/>
<feature type="transmembrane region" description="Helical" evidence="1">
    <location>
        <begin position="5"/>
        <end position="26"/>
    </location>
</feature>
<dbReference type="EMBL" id="CP059472">
    <property type="protein sequence ID" value="QMS98159.1"/>
    <property type="molecule type" value="Genomic_DNA"/>
</dbReference>
<reference evidence="4" key="2">
    <citation type="submission" date="2020-07" db="EMBL/GenBank/DDBJ databases">
        <title>Chryseobacterium sp.cx-624.</title>
        <authorList>
            <person name="Yang C."/>
        </authorList>
    </citation>
    <scope>NUCLEOTIDE SEQUENCE [LARGE SCALE GENOMIC DNA]</scope>
    <source>
        <strain evidence="4">cx-624</strain>
    </source>
</reference>
<feature type="transmembrane region" description="Helical" evidence="1">
    <location>
        <begin position="348"/>
        <end position="372"/>
    </location>
</feature>
<reference evidence="2" key="4">
    <citation type="submission" date="2020-07" db="EMBL/GenBank/DDBJ databases">
        <authorList>
            <person name="Yang C."/>
        </authorList>
    </citation>
    <scope>NUCLEOTIDE SEQUENCE</scope>
    <source>
        <strain evidence="2">Cx-624</strain>
    </source>
</reference>
<dbReference type="EMBL" id="JACEUX010000001">
    <property type="protein sequence ID" value="MBA5246475.1"/>
    <property type="molecule type" value="Genomic_DNA"/>
</dbReference>
<keyword evidence="1" id="KW-0472">Membrane</keyword>
<sequence length="404" mass="46205">MPRTLWLKFSVFNFVLVALLGVIMRYKILYSLPFLEQKHLQEAHSHFAFYGWITNVLYILMVIYLSKVRPEISVRKYNILIILNLMASFAMIGTFIYGGYFWGSIAASAVALLVSFVFAFFFVKDLKYLRETSKIWFLGGLFFAVISSAGVFNLAYMKSSGNITQDLYLASEYYFLHFQYNGFFIFACIGLLLYSLKEAGTLIIEKENKLMFWLMFFGCLIGFGLSVLWLKLSMPVFALIILASLAQTYGAFLLYRIVRRSWTNLILKWSVVQRFVVIFVGSAFAAKILLQLASNVPAVSQFAFGFRNVVIAYLHLVLLMCIATYLLSLVLATNYFNISKSLITGLKLFLAGIFLNEFMLGLMGVFSIRYIAVPYANHFLLAFSVLILVALLMIFVSLRRRKEI</sequence>
<accession>A0A7D7LM57</accession>
<feature type="transmembrane region" description="Helical" evidence="1">
    <location>
        <begin position="378"/>
        <end position="398"/>
    </location>
</feature>
<feature type="transmembrane region" description="Helical" evidence="1">
    <location>
        <begin position="135"/>
        <end position="156"/>
    </location>
</feature>
<evidence type="ECO:0000313" key="5">
    <source>
        <dbReference type="Proteomes" id="UP000539710"/>
    </source>
</evidence>
<feature type="transmembrane region" description="Helical" evidence="1">
    <location>
        <begin position="46"/>
        <end position="65"/>
    </location>
</feature>
<protein>
    <recommendedName>
        <fullName evidence="6">NnrS family protein</fullName>
    </recommendedName>
</protein>
<keyword evidence="1" id="KW-1133">Transmembrane helix</keyword>
<dbReference type="Proteomes" id="UP000515349">
    <property type="component" value="Chromosome"/>
</dbReference>
<evidence type="ECO:0008006" key="6">
    <source>
        <dbReference type="Google" id="ProtNLM"/>
    </source>
</evidence>
<reference evidence="5" key="3">
    <citation type="submission" date="2020-07" db="EMBL/GenBank/DDBJ databases">
        <title>Flavobacterium sp. xlx-214.</title>
        <authorList>
            <person name="Yang C."/>
        </authorList>
    </citation>
    <scope>NUCLEOTIDE SEQUENCE [LARGE SCALE GENOMIC DNA]</scope>
    <source>
        <strain evidence="5">CX-624</strain>
    </source>
</reference>
<feature type="transmembrane region" description="Helical" evidence="1">
    <location>
        <begin position="102"/>
        <end position="123"/>
    </location>
</feature>
<proteinExistence type="predicted"/>
<evidence type="ECO:0000256" key="1">
    <source>
        <dbReference type="SAM" id="Phobius"/>
    </source>
</evidence>
<name>A0A7D7LM57_9FLAO</name>
<keyword evidence="5" id="KW-1185">Reference proteome</keyword>
<feature type="transmembrane region" description="Helical" evidence="1">
    <location>
        <begin position="313"/>
        <end position="336"/>
    </location>
</feature>
<feature type="transmembrane region" description="Helical" evidence="1">
    <location>
        <begin position="275"/>
        <end position="293"/>
    </location>
</feature>
<dbReference type="RefSeq" id="WP_181886555.1">
    <property type="nucleotide sequence ID" value="NZ_CP059472.1"/>
</dbReference>
<reference evidence="3" key="1">
    <citation type="submission" date="2020-07" db="EMBL/GenBank/DDBJ databases">
        <title>Chryseobacterium sp. CX-624.</title>
        <authorList>
            <person name="Yang C."/>
        </authorList>
    </citation>
    <scope>NUCLEOTIDE SEQUENCE</scope>
    <source>
        <strain evidence="3">CX-624</strain>
    </source>
</reference>
<feature type="transmembrane region" description="Helical" evidence="1">
    <location>
        <begin position="236"/>
        <end position="255"/>
    </location>
</feature>
<feature type="transmembrane region" description="Helical" evidence="1">
    <location>
        <begin position="176"/>
        <end position="194"/>
    </location>
</feature>
<evidence type="ECO:0000313" key="4">
    <source>
        <dbReference type="Proteomes" id="UP000515349"/>
    </source>
</evidence>
<gene>
    <name evidence="3" type="ORF">H1R16_10720</name>
    <name evidence="2" type="ORF">H2507_04745</name>
</gene>
<evidence type="ECO:0000313" key="3">
    <source>
        <dbReference type="EMBL" id="QMS98159.1"/>
    </source>
</evidence>
<feature type="transmembrane region" description="Helical" evidence="1">
    <location>
        <begin position="210"/>
        <end position="230"/>
    </location>
</feature>
<feature type="transmembrane region" description="Helical" evidence="1">
    <location>
        <begin position="77"/>
        <end position="96"/>
    </location>
</feature>
<organism evidence="3 4">
    <name type="scientific">Marnyiella aurantia</name>
    <dbReference type="NCBI Taxonomy" id="2758037"/>
    <lineage>
        <taxon>Bacteria</taxon>
        <taxon>Pseudomonadati</taxon>
        <taxon>Bacteroidota</taxon>
        <taxon>Flavobacteriia</taxon>
        <taxon>Flavobacteriales</taxon>
        <taxon>Weeksellaceae</taxon>
        <taxon>Marnyiella</taxon>
    </lineage>
</organism>
<evidence type="ECO:0000313" key="2">
    <source>
        <dbReference type="EMBL" id="MBA5246475.1"/>
    </source>
</evidence>